<dbReference type="InterPro" id="IPR046109">
    <property type="entry name" value="DUF6046"/>
</dbReference>
<name>A0A0E2BBS5_9LEPT</name>
<dbReference type="Proteomes" id="UP000006329">
    <property type="component" value="Unassembled WGS sequence"/>
</dbReference>
<feature type="domain" description="DUF6046" evidence="1">
    <location>
        <begin position="39"/>
        <end position="165"/>
    </location>
</feature>
<dbReference type="RefSeq" id="WP_004485070.1">
    <property type="nucleotide sequence ID" value="NZ_AHON02000063.1"/>
</dbReference>
<evidence type="ECO:0000313" key="3">
    <source>
        <dbReference type="Proteomes" id="UP000006329"/>
    </source>
</evidence>
<proteinExistence type="predicted"/>
<keyword evidence="3" id="KW-1185">Reference proteome</keyword>
<gene>
    <name evidence="2" type="ORF">LEP1GSC179_2995</name>
</gene>
<dbReference type="AlphaFoldDB" id="A0A0E2BBS5"/>
<evidence type="ECO:0000259" key="1">
    <source>
        <dbReference type="Pfam" id="PF19512"/>
    </source>
</evidence>
<organism evidence="2 3">
    <name type="scientific">Leptospira santarosai str. MOR084</name>
    <dbReference type="NCBI Taxonomy" id="1049984"/>
    <lineage>
        <taxon>Bacteria</taxon>
        <taxon>Pseudomonadati</taxon>
        <taxon>Spirochaetota</taxon>
        <taxon>Spirochaetia</taxon>
        <taxon>Leptospirales</taxon>
        <taxon>Leptospiraceae</taxon>
        <taxon>Leptospira</taxon>
    </lineage>
</organism>
<comment type="caution">
    <text evidence="2">The sequence shown here is derived from an EMBL/GenBank/DDBJ whole genome shotgun (WGS) entry which is preliminary data.</text>
</comment>
<reference evidence="2" key="1">
    <citation type="submission" date="2012-10" db="EMBL/GenBank/DDBJ databases">
        <authorList>
            <person name="Harkins D.M."/>
            <person name="Durkin A.S."/>
            <person name="Brinkac L.M."/>
            <person name="Haft D.H."/>
            <person name="Selengut J.D."/>
            <person name="Sanka R."/>
            <person name="DePew J."/>
            <person name="Purushe J."/>
            <person name="Matthias M.A."/>
            <person name="Vinetz J.M."/>
            <person name="Sutton G.G."/>
            <person name="Nierman W.C."/>
            <person name="Fouts D.E."/>
        </authorList>
    </citation>
    <scope>NUCLEOTIDE SEQUENCE [LARGE SCALE GENOMIC DNA]</scope>
    <source>
        <strain evidence="2">MOR084</strain>
    </source>
</reference>
<accession>A0A0E2BBS5</accession>
<dbReference type="EMBL" id="AHON02000063">
    <property type="protein sequence ID" value="EKO32668.1"/>
    <property type="molecule type" value="Genomic_DNA"/>
</dbReference>
<evidence type="ECO:0000313" key="2">
    <source>
        <dbReference type="EMBL" id="EKO32668.1"/>
    </source>
</evidence>
<sequence>MIGGITPPIAPAGYIPPEIITGDTDRLVISAGVLSDYEFPSGTKITLRQEKRIVLTPIPGGSGTIKELSGQDDWNITIELKLLAAIYGAGMLAAPSNPLIKTMIQQMKELKRIWENSDSIVVTHSLLNAFGIKNVISKSIQISNAEIQYSQPITFVFLSDNEIDLDQASLAAKRNVVESSL</sequence>
<dbReference type="Pfam" id="PF19512">
    <property type="entry name" value="DUF6046"/>
    <property type="match status" value="1"/>
</dbReference>
<protein>
    <recommendedName>
        <fullName evidence="1">DUF6046 domain-containing protein</fullName>
    </recommendedName>
</protein>